<feature type="compositionally biased region" description="Low complexity" evidence="1">
    <location>
        <begin position="554"/>
        <end position="565"/>
    </location>
</feature>
<feature type="region of interest" description="Disordered" evidence="1">
    <location>
        <begin position="522"/>
        <end position="565"/>
    </location>
</feature>
<name>A0A061R3B6_9CHLO</name>
<dbReference type="SUPFAM" id="SSF56672">
    <property type="entry name" value="DNA/RNA polymerases"/>
    <property type="match status" value="1"/>
</dbReference>
<dbReference type="InterPro" id="IPR012337">
    <property type="entry name" value="RNaseH-like_sf"/>
</dbReference>
<protein>
    <submittedName>
        <fullName evidence="3">DNA polymerase I</fullName>
    </submittedName>
</protein>
<dbReference type="GO" id="GO:0006302">
    <property type="term" value="P:double-strand break repair"/>
    <property type="evidence" value="ECO:0007669"/>
    <property type="project" value="TreeGrafter"/>
</dbReference>
<dbReference type="GO" id="GO:0006261">
    <property type="term" value="P:DNA-templated DNA replication"/>
    <property type="evidence" value="ECO:0007669"/>
    <property type="project" value="InterPro"/>
</dbReference>
<proteinExistence type="predicted"/>
<gene>
    <name evidence="3" type="primary">POLA</name>
    <name evidence="3" type="ORF">TSPGSL018_16675</name>
</gene>
<dbReference type="InterPro" id="IPR043502">
    <property type="entry name" value="DNA/RNA_pol_sf"/>
</dbReference>
<dbReference type="PANTHER" id="PTHR10133">
    <property type="entry name" value="DNA POLYMERASE I"/>
    <property type="match status" value="1"/>
</dbReference>
<feature type="compositionally biased region" description="Low complexity" evidence="1">
    <location>
        <begin position="484"/>
        <end position="504"/>
    </location>
</feature>
<organism evidence="3">
    <name type="scientific">Tetraselmis sp. GSL018</name>
    <dbReference type="NCBI Taxonomy" id="582737"/>
    <lineage>
        <taxon>Eukaryota</taxon>
        <taxon>Viridiplantae</taxon>
        <taxon>Chlorophyta</taxon>
        <taxon>core chlorophytes</taxon>
        <taxon>Chlorodendrophyceae</taxon>
        <taxon>Chlorodendrales</taxon>
        <taxon>Chlorodendraceae</taxon>
        <taxon>Tetraselmis</taxon>
    </lineage>
</organism>
<feature type="non-terminal residue" evidence="3">
    <location>
        <position position="1"/>
    </location>
</feature>
<dbReference type="GO" id="GO:0008408">
    <property type="term" value="F:3'-5' exonuclease activity"/>
    <property type="evidence" value="ECO:0007669"/>
    <property type="project" value="InterPro"/>
</dbReference>
<accession>A0A061R3B6</accession>
<dbReference type="InterPro" id="IPR036397">
    <property type="entry name" value="RNaseH_sf"/>
</dbReference>
<dbReference type="AlphaFoldDB" id="A0A061R3B6"/>
<dbReference type="GO" id="GO:0003676">
    <property type="term" value="F:nucleic acid binding"/>
    <property type="evidence" value="ECO:0007669"/>
    <property type="project" value="InterPro"/>
</dbReference>
<feature type="region of interest" description="Disordered" evidence="1">
    <location>
        <begin position="478"/>
        <end position="504"/>
    </location>
</feature>
<feature type="compositionally biased region" description="Low complexity" evidence="1">
    <location>
        <begin position="606"/>
        <end position="618"/>
    </location>
</feature>
<dbReference type="SUPFAM" id="SSF53098">
    <property type="entry name" value="Ribonuclease H-like"/>
    <property type="match status" value="1"/>
</dbReference>
<dbReference type="GO" id="GO:0003887">
    <property type="term" value="F:DNA-directed DNA polymerase activity"/>
    <property type="evidence" value="ECO:0007669"/>
    <property type="project" value="InterPro"/>
</dbReference>
<feature type="region of interest" description="Disordered" evidence="1">
    <location>
        <begin position="413"/>
        <end position="447"/>
    </location>
</feature>
<feature type="region of interest" description="Disordered" evidence="1">
    <location>
        <begin position="606"/>
        <end position="670"/>
    </location>
</feature>
<dbReference type="InterPro" id="IPR002298">
    <property type="entry name" value="DNA_polymerase_A"/>
</dbReference>
<evidence type="ECO:0000259" key="2">
    <source>
        <dbReference type="Pfam" id="PF01612"/>
    </source>
</evidence>
<sequence length="670" mass="73032">SGQDGYLARVHIVNTRQEAERVVSLLTRKYRSFTFACDTEVAFIDVKTESPVGHGKVICFSIYGGPQVNFAEGSPVSGEPLKSMLWVDTYTTEDESEAEAIMEAFKPFFADASIKKVWHNFSFDRHVLNNHGIDCQGLEADTIHMAQDMEVMKELNMDIEPKISMKDLFEKPVIKKDGTEGKLRVMPPVHEIQLDVAKRPLWIHYSALDAKATWELYLALRKHLVKMDCHPNGFDLPKHVSNMWELYKEYWLPLGQLLTDMEAAGVLVNREHLAGAEVLAKKDQETARARFKGWAGGIVPDATLMNVSSGLQVRQLFFAGVKNKKTDEHIALEKTFQIPNEDPEFIEEGKKKWRKHRDIVLWGLWGRGYPSPLQPEQWTPTGWPATGTPVLRALAGKSLAAVKALQELGKEPASKLTPLDSSDESVDAAVSSEATSAAPSGRGPAGDLQDLEAEARAKGLGSLYAAFGGGIAGLEACAEPPRTPSWRSTRSTRSSPTSSSPCRATPLRLLTTECIAPSISTPRRGACQHAAPTFRTSRPSRRTVTRSARHSPRGRGSPSWSPTTGSSSFGCSHTWPAASPCSRPLSSGATSTLGLRSACTTTSGKLLTAGSASSSGTTPKESRLRCLSSRTSTGASGGKPRCLTSASPTGRRRTDFPKTSTRASMRLKKL</sequence>
<dbReference type="InterPro" id="IPR002562">
    <property type="entry name" value="3'-5'_exonuclease_dom"/>
</dbReference>
<dbReference type="PANTHER" id="PTHR10133:SF27">
    <property type="entry name" value="DNA POLYMERASE NU"/>
    <property type="match status" value="1"/>
</dbReference>
<evidence type="ECO:0000256" key="1">
    <source>
        <dbReference type="SAM" id="MobiDB-lite"/>
    </source>
</evidence>
<dbReference type="EMBL" id="GBEZ01021604">
    <property type="protein sequence ID" value="JAC65155.1"/>
    <property type="molecule type" value="Transcribed_RNA"/>
</dbReference>
<feature type="domain" description="3'-5' exonuclease" evidence="2">
    <location>
        <begin position="86"/>
        <end position="224"/>
    </location>
</feature>
<dbReference type="Pfam" id="PF01612">
    <property type="entry name" value="DNA_pol_A_exo1"/>
    <property type="match status" value="1"/>
</dbReference>
<feature type="compositionally biased region" description="Low complexity" evidence="1">
    <location>
        <begin position="427"/>
        <end position="440"/>
    </location>
</feature>
<dbReference type="Gene3D" id="3.30.420.10">
    <property type="entry name" value="Ribonuclease H-like superfamily/Ribonuclease H"/>
    <property type="match status" value="1"/>
</dbReference>
<evidence type="ECO:0000313" key="3">
    <source>
        <dbReference type="EMBL" id="JAC65155.1"/>
    </source>
</evidence>
<feature type="compositionally biased region" description="Basic residues" evidence="1">
    <location>
        <begin position="538"/>
        <end position="553"/>
    </location>
</feature>
<reference evidence="3" key="1">
    <citation type="submission" date="2014-05" db="EMBL/GenBank/DDBJ databases">
        <title>The transcriptome of the halophilic microalga Tetraselmis sp. GSL018 isolated from the Great Salt Lake, Utah.</title>
        <authorList>
            <person name="Jinkerson R.E."/>
            <person name="D'Adamo S."/>
            <person name="Posewitz M.C."/>
        </authorList>
    </citation>
    <scope>NUCLEOTIDE SEQUENCE</scope>
    <source>
        <strain evidence="3">GSL018</strain>
    </source>
</reference>